<dbReference type="EMBL" id="NXIF01000041">
    <property type="protein sequence ID" value="PKI80165.1"/>
    <property type="molecule type" value="Genomic_DNA"/>
</dbReference>
<keyword evidence="3" id="KW-1185">Reference proteome</keyword>
<reference evidence="2 3" key="1">
    <citation type="submission" date="2017-09" db="EMBL/GenBank/DDBJ databases">
        <title>Genomics of the genus Arcobacter.</title>
        <authorList>
            <person name="Perez-Cataluna A."/>
            <person name="Figueras M.J."/>
            <person name="Salas-Masso N."/>
        </authorList>
    </citation>
    <scope>NUCLEOTIDE SEQUENCE [LARGE SCALE GENOMIC DNA]</scope>
    <source>
        <strain evidence="2 3">DSM 18005</strain>
    </source>
</reference>
<name>A0A2N1J0S5_9BACT</name>
<keyword evidence="1" id="KW-1133">Transmembrane helix</keyword>
<evidence type="ECO:0000313" key="3">
    <source>
        <dbReference type="Proteomes" id="UP000233248"/>
    </source>
</evidence>
<dbReference type="Proteomes" id="UP000233248">
    <property type="component" value="Unassembled WGS sequence"/>
</dbReference>
<dbReference type="OrthoDB" id="9807941at2"/>
<evidence type="ECO:0000256" key="1">
    <source>
        <dbReference type="SAM" id="Phobius"/>
    </source>
</evidence>
<keyword evidence="1" id="KW-0812">Transmembrane</keyword>
<dbReference type="RefSeq" id="WP_101185569.1">
    <property type="nucleotide sequence ID" value="NZ_CP031218.1"/>
</dbReference>
<feature type="transmembrane region" description="Helical" evidence="1">
    <location>
        <begin position="6"/>
        <end position="26"/>
    </location>
</feature>
<comment type="caution">
    <text evidence="2">The sequence shown here is derived from an EMBL/GenBank/DDBJ whole genome shotgun (WGS) entry which is preliminary data.</text>
</comment>
<accession>A0A2N1J0S5</accession>
<keyword evidence="1" id="KW-0472">Membrane</keyword>
<proteinExistence type="predicted"/>
<dbReference type="KEGG" id="ahs:AHALO_0026"/>
<organism evidence="2 3">
    <name type="scientific">Malaciobacter halophilus</name>
    <dbReference type="NCBI Taxonomy" id="197482"/>
    <lineage>
        <taxon>Bacteria</taxon>
        <taxon>Pseudomonadati</taxon>
        <taxon>Campylobacterota</taxon>
        <taxon>Epsilonproteobacteria</taxon>
        <taxon>Campylobacterales</taxon>
        <taxon>Arcobacteraceae</taxon>
        <taxon>Malaciobacter</taxon>
    </lineage>
</organism>
<dbReference type="AlphaFoldDB" id="A0A2N1J0S5"/>
<evidence type="ECO:0000313" key="2">
    <source>
        <dbReference type="EMBL" id="PKI80165.1"/>
    </source>
</evidence>
<protein>
    <submittedName>
        <fullName evidence="2">Uncharacterized protein</fullName>
    </submittedName>
</protein>
<gene>
    <name evidence="2" type="ORF">CP960_11120</name>
</gene>
<sequence length="130" mass="14758">MIEIASKIVLCLVLATIIGFIIGYLLGRATRKQEYAAVPQKPTKKVGNVYNKPLIFSCPRPVGKDDLKEIEGVDSLIEAQLNHLGIFHFDQIANWSDKNCDWIENYLEIEGRIKEEDWVGQAKKFTKPLV</sequence>